<gene>
    <name evidence="1" type="ORF">F383_38419</name>
</gene>
<evidence type="ECO:0000313" key="1">
    <source>
        <dbReference type="EMBL" id="KHF99307.1"/>
    </source>
</evidence>
<comment type="caution">
    <text evidence="1">The sequence shown here is derived from an EMBL/GenBank/DDBJ whole genome shotgun (WGS) entry which is preliminary data.</text>
</comment>
<dbReference type="Proteomes" id="UP000032142">
    <property type="component" value="Unassembled WGS sequence"/>
</dbReference>
<name>A0A0B0MB28_GOSAR</name>
<reference evidence="2" key="1">
    <citation type="submission" date="2014-09" db="EMBL/GenBank/DDBJ databases">
        <authorList>
            <person name="Mudge J."/>
            <person name="Ramaraj T."/>
            <person name="Lindquist I.E."/>
            <person name="Bharti A.K."/>
            <person name="Sundararajan A."/>
            <person name="Cameron C.T."/>
            <person name="Woodward J.E."/>
            <person name="May G.D."/>
            <person name="Brubaker C."/>
            <person name="Broadhvest J."/>
            <person name="Wilkins T.A."/>
        </authorList>
    </citation>
    <scope>NUCLEOTIDE SEQUENCE</scope>
    <source>
        <strain evidence="2">cv. AKA8401</strain>
    </source>
</reference>
<evidence type="ECO:0000313" key="2">
    <source>
        <dbReference type="Proteomes" id="UP000032142"/>
    </source>
</evidence>
<accession>A0A0B0MB28</accession>
<protein>
    <submittedName>
        <fullName evidence="1">Uncharacterized protein</fullName>
    </submittedName>
</protein>
<proteinExistence type="predicted"/>
<keyword evidence="2" id="KW-1185">Reference proteome</keyword>
<organism evidence="1 2">
    <name type="scientific">Gossypium arboreum</name>
    <name type="common">Tree cotton</name>
    <name type="synonym">Gossypium nanking</name>
    <dbReference type="NCBI Taxonomy" id="29729"/>
    <lineage>
        <taxon>Eukaryota</taxon>
        <taxon>Viridiplantae</taxon>
        <taxon>Streptophyta</taxon>
        <taxon>Embryophyta</taxon>
        <taxon>Tracheophyta</taxon>
        <taxon>Spermatophyta</taxon>
        <taxon>Magnoliopsida</taxon>
        <taxon>eudicotyledons</taxon>
        <taxon>Gunneridae</taxon>
        <taxon>Pentapetalae</taxon>
        <taxon>rosids</taxon>
        <taxon>malvids</taxon>
        <taxon>Malvales</taxon>
        <taxon>Malvaceae</taxon>
        <taxon>Malvoideae</taxon>
        <taxon>Gossypium</taxon>
    </lineage>
</organism>
<dbReference type="EMBL" id="JRRC01072664">
    <property type="protein sequence ID" value="KHF99307.1"/>
    <property type="molecule type" value="Genomic_DNA"/>
</dbReference>
<dbReference type="AlphaFoldDB" id="A0A0B0MB28"/>
<sequence length="17" mass="1928">MLTAKQIEDFNMASLCL</sequence>